<evidence type="ECO:0000313" key="6">
    <source>
        <dbReference type="EMBL" id="PFX23898.1"/>
    </source>
</evidence>
<keyword evidence="1" id="KW-1202">Platelet aggregation activating toxin</keyword>
<dbReference type="EMBL" id="LSMT01000193">
    <property type="protein sequence ID" value="PFX23898.1"/>
    <property type="molecule type" value="Genomic_DNA"/>
</dbReference>
<evidence type="ECO:0000256" key="3">
    <source>
        <dbReference type="PIRSR" id="PIRSR600101-2"/>
    </source>
</evidence>
<dbReference type="InterPro" id="IPR000101">
    <property type="entry name" value="GGT_peptidase"/>
</dbReference>
<dbReference type="GO" id="GO:0006751">
    <property type="term" value="P:glutathione catabolic process"/>
    <property type="evidence" value="ECO:0007669"/>
    <property type="project" value="InterPro"/>
</dbReference>
<keyword evidence="1" id="KW-1199">Hemostasis impairing toxin</keyword>
<accession>A0A2B4S5Q8</accession>
<protein>
    <submittedName>
        <fullName evidence="6">Gamma-glutamyltranspeptidase 1</fullName>
    </submittedName>
</protein>
<sequence>MDEQERLIGKERRKKRVDEGELVERGNNAEHYPVQIQRPAVSAKGLYQLEGIMEGQKDKMEVEDGPATDQKVELKFEQGRKISKKWKIIMAVAIIVVILIILAIVLALVLKKKEAEQERQGKNVPGSTESFVPPLPTGAPPGADGPYTHGVVAADAAPCSVVGRDILKRNGSAVDSAIAALFCIGIINMHSTGIGGGGFMTVYNRSLGMAKVYDFREVAPGKASPRMYLNSNLSSKIGASASGVPGEVSGYLTAWKAHGRLPWRDLVQPAIDMAKNGFRFGHAAHTAASHNSTLAAIRNDTGLRELLLDDKGNLKKLGAVLKMPKLAKTLERIRDDPKSFYTGDLAQDIVQDIRDGGGIITLEDLKNYQTVIRTPLTVKMGDYTLYTNPPPGSGAVLSLIMNIVKGYNMTAEDRKDVNSTVLTYHRIAEAFKFAYAYRALLGDEEFWDVEETVRNMTNSAFGESLRQLIYDNQTFDYKYYGDFYSSVNPAGTTHLSLISPDGDAVSATTTVNLYFGSKYRSMRTGIIYNNEMDDFSTPGEKNYFGVEPSPSNFIEPGKRPMSSMTPTIIVDHNNVTRLVVGASGGTKITTAISLVAMNYFWFNQTLTKAVEEPRFHHQLLPNFLRIERIRPISLAVQEGLKRLGHNLTEFSSAVVQAAAVSPDGKRYGKADPRKGSWAAGF</sequence>
<dbReference type="GO" id="GO:0005886">
    <property type="term" value="C:plasma membrane"/>
    <property type="evidence" value="ECO:0007669"/>
    <property type="project" value="TreeGrafter"/>
</dbReference>
<dbReference type="PANTHER" id="PTHR11686:SF9">
    <property type="entry name" value="RE13973P"/>
    <property type="match status" value="1"/>
</dbReference>
<proteinExistence type="predicted"/>
<keyword evidence="5" id="KW-0812">Transmembrane</keyword>
<feature type="binding site" evidence="3">
    <location>
        <begin position="510"/>
        <end position="512"/>
    </location>
    <ligand>
        <name>L-glutamate</name>
        <dbReference type="ChEBI" id="CHEBI:29985"/>
    </ligand>
</feature>
<dbReference type="FunFam" id="3.60.20.40:FF:000001">
    <property type="entry name" value="Gamma-glutamyltranspeptidase 1"/>
    <property type="match status" value="1"/>
</dbReference>
<dbReference type="GO" id="GO:0036374">
    <property type="term" value="F:glutathione hydrolase activity"/>
    <property type="evidence" value="ECO:0007669"/>
    <property type="project" value="InterPro"/>
</dbReference>
<evidence type="ECO:0000256" key="5">
    <source>
        <dbReference type="SAM" id="Phobius"/>
    </source>
</evidence>
<feature type="transmembrane region" description="Helical" evidence="5">
    <location>
        <begin position="88"/>
        <end position="110"/>
    </location>
</feature>
<name>A0A2B4S5Q8_STYPI</name>
<reference evidence="7" key="1">
    <citation type="journal article" date="2017" name="bioRxiv">
        <title>Comparative analysis of the genomes of Stylophora pistillata and Acropora digitifera provides evidence for extensive differences between species of corals.</title>
        <authorList>
            <person name="Voolstra C.R."/>
            <person name="Li Y."/>
            <person name="Liew Y.J."/>
            <person name="Baumgarten S."/>
            <person name="Zoccola D."/>
            <person name="Flot J.-F."/>
            <person name="Tambutte S."/>
            <person name="Allemand D."/>
            <person name="Aranda M."/>
        </authorList>
    </citation>
    <scope>NUCLEOTIDE SEQUENCE [LARGE SCALE GENOMIC DNA]</scope>
</reference>
<feature type="binding site" evidence="3">
    <location>
        <position position="534"/>
    </location>
    <ligand>
        <name>L-glutamate</name>
        <dbReference type="ChEBI" id="CHEBI:29985"/>
    </ligand>
</feature>
<keyword evidence="7" id="KW-1185">Reference proteome</keyword>
<keyword evidence="5" id="KW-1133">Transmembrane helix</keyword>
<dbReference type="Gene3D" id="3.60.20.40">
    <property type="match status" value="1"/>
</dbReference>
<dbReference type="SUPFAM" id="SSF56235">
    <property type="entry name" value="N-terminal nucleophile aminohydrolases (Ntn hydrolases)"/>
    <property type="match status" value="1"/>
</dbReference>
<gene>
    <name evidence="6" type="primary">GGT1</name>
    <name evidence="6" type="ORF">AWC38_SpisGene11528</name>
</gene>
<dbReference type="PRINTS" id="PR01210">
    <property type="entry name" value="GGTRANSPTASE"/>
</dbReference>
<organism evidence="6 7">
    <name type="scientific">Stylophora pistillata</name>
    <name type="common">Smooth cauliflower coral</name>
    <dbReference type="NCBI Taxonomy" id="50429"/>
    <lineage>
        <taxon>Eukaryota</taxon>
        <taxon>Metazoa</taxon>
        <taxon>Cnidaria</taxon>
        <taxon>Anthozoa</taxon>
        <taxon>Hexacorallia</taxon>
        <taxon>Scleractinia</taxon>
        <taxon>Astrocoeniina</taxon>
        <taxon>Pocilloporidae</taxon>
        <taxon>Stylophora</taxon>
    </lineage>
</organism>
<dbReference type="OrthoDB" id="1081007at2759"/>
<dbReference type="Pfam" id="PF01019">
    <property type="entry name" value="G_glu_transpept"/>
    <property type="match status" value="1"/>
</dbReference>
<feature type="active site" description="Nucleophile" evidence="2">
    <location>
        <position position="492"/>
    </location>
</feature>
<dbReference type="Gene3D" id="1.10.246.130">
    <property type="match status" value="1"/>
</dbReference>
<dbReference type="PANTHER" id="PTHR11686">
    <property type="entry name" value="GAMMA GLUTAMYL TRANSPEPTIDASE"/>
    <property type="match status" value="1"/>
</dbReference>
<dbReference type="InterPro" id="IPR043138">
    <property type="entry name" value="GGT_lsub"/>
</dbReference>
<feature type="binding site" evidence="3">
    <location>
        <begin position="562"/>
        <end position="563"/>
    </location>
    <ligand>
        <name>L-glutamate</name>
        <dbReference type="ChEBI" id="CHEBI:29985"/>
    </ligand>
</feature>
<evidence type="ECO:0000256" key="4">
    <source>
        <dbReference type="SAM" id="MobiDB-lite"/>
    </source>
</evidence>
<dbReference type="AlphaFoldDB" id="A0A2B4S5Q8"/>
<feature type="binding site" evidence="3">
    <location>
        <position position="216"/>
    </location>
    <ligand>
        <name>L-glutamate</name>
        <dbReference type="ChEBI" id="CHEBI:29985"/>
    </ligand>
</feature>
<evidence type="ECO:0000256" key="2">
    <source>
        <dbReference type="PIRSR" id="PIRSR600101-1"/>
    </source>
</evidence>
<evidence type="ECO:0000256" key="1">
    <source>
        <dbReference type="ARBA" id="ARBA00084097"/>
    </source>
</evidence>
<dbReference type="InterPro" id="IPR029055">
    <property type="entry name" value="Ntn_hydrolases_N"/>
</dbReference>
<keyword evidence="5" id="KW-0472">Membrane</keyword>
<dbReference type="Proteomes" id="UP000225706">
    <property type="component" value="Unassembled WGS sequence"/>
</dbReference>
<dbReference type="FunFam" id="1.10.246.130:FF:000002">
    <property type="entry name" value="glutathione hydrolase 1 proenzyme"/>
    <property type="match status" value="1"/>
</dbReference>
<dbReference type="InterPro" id="IPR043137">
    <property type="entry name" value="GGT_ssub_C"/>
</dbReference>
<dbReference type="STRING" id="50429.A0A2B4S5Q8"/>
<dbReference type="NCBIfam" id="TIGR00066">
    <property type="entry name" value="g_glut_trans"/>
    <property type="match status" value="1"/>
</dbReference>
<evidence type="ECO:0000313" key="7">
    <source>
        <dbReference type="Proteomes" id="UP000225706"/>
    </source>
</evidence>
<comment type="caution">
    <text evidence="6">The sequence shown here is derived from an EMBL/GenBank/DDBJ whole genome shotgun (WGS) entry which is preliminary data.</text>
</comment>
<feature type="region of interest" description="Disordered" evidence="4">
    <location>
        <begin position="117"/>
        <end position="146"/>
    </location>
</feature>
<feature type="binding site" evidence="3">
    <location>
        <position position="585"/>
    </location>
    <ligand>
        <name>L-glutamate</name>
        <dbReference type="ChEBI" id="CHEBI:29985"/>
    </ligand>
</feature>
<keyword evidence="1" id="KW-0800">Toxin</keyword>